<dbReference type="SUPFAM" id="SSF81837">
    <property type="entry name" value="BEACH domain"/>
    <property type="match status" value="1"/>
</dbReference>
<dbReference type="InterPro" id="IPR031570">
    <property type="entry name" value="NBEA/BDCP_DUF4704"/>
</dbReference>
<feature type="region of interest" description="Disordered" evidence="1">
    <location>
        <begin position="1296"/>
        <end position="1344"/>
    </location>
</feature>
<gene>
    <name evidence="4" type="ORF">M9Y10_009774</name>
</gene>
<keyword evidence="5" id="KW-1185">Reference proteome</keyword>
<sequence length="3161" mass="359900">MTLSRKLIDKLIKFTQSVYRIHLEPPDIPLPQEIINFIPKVEESKILARRQNLNSFVNNAQLDFECRFTLVSTLLGFISSHKLSPSQMQYISLVILQSCCGILFWEHQNIGSHYALVFIRAFCQSAPYLRNWINEMKIFFALFVERIYSNKDIDLLIEYLPAINEVMSKYPQLSENCIQYELKIAKKLCKKLRSENIPINQTNISYFFQDLSKIISRFPHQNFDHTKIIKRLLEISKLPTPTYLLLSYLSLLLSFHCHNIDLIPLLEQISNGLINADSSSIRDNFTIINNVDPPMEIQKILSQKNNDTNSKYKDYFSSENPQIPKIPNLNEIPQSISGAVVSVATEIADHFNNSCKFKDFLDFLYLLLNCSNFNIQAILLICILISGPPLRFQISELFAKNNLWKFLLSEKTFNPDINIFDNSFSRLINLRQSIFDVLAFMCTTPEVILSIRKAFCDFLSKFVQNSKFASEIVLMSYPSLQPIYLVKVPEDEEDEIMISLLEITIIQQFDFFKDPKNVSTYRFPTLSVILSILNLENCVSLVANSEYSCKALLSLLFERPLIPHIEKLIMKLANISSEKSENPSNITSNPFSIALHKLFQLIIGQSEMSDLVLKLLQMIEREPSSIFLENELINDLICAALSCADKDLEYREEILEYFLRILLKFKDFKQFDPTIVPFNKIGNVCFFVGTFITFEDDGSFSKNKLFDILYNICISDDVITLPEALPMLMLSLKDTETQSYMINKLIDLCKNSEINRYSCLVGDIPSIIFNKKYQTSFELYKLITLTVSNPKSLRFFLHCFERDKDFDDALNYLSMIIDTVNTAPYQSKIQFSSQGSHVTFPPISSSILENGFIVHSRLFIESNEPKRNLFILEGKRATFSVKFLHGSLMLQIQTVNSCLKYNIDAEYPLNSWFDLSLMLKPSEGLTIGFDENIIAGISIESVQMSANTEFLLSFFTHFSEENDPKPIQMHSISFYGNFSQDELSISDFVTDESFLQDHLIYTFTADNILNRNLIYEDYIATFSGTPLQFECNFLRSFEVTRSINILLVLFRKVEYKPKLLNPLLSIIFNLIQKSTVVSNQMVKNNGMAVISYFLEKLSSSELSKERWKFFVDQIEKIKSKQLLRLFVKFIFYNFKIWSHASLDVQMQVICDWQQIGIFFEEFLTVPFLLKTFNNFYNYKDSYKFTPDLDNKKNSFFADKIVPIGKKVDDYKYPSNRRKKGNEVTLLACSSLDLSSILQDSELLNKSETVDNASSANSSIPDLAPFIAESSSNLADLNNNNPRLLILENYEVNSSEADIENGNNTDNESNDSISNDSNDNSIDNTNDMSNDSTNDNNNNNENEMNSIVNDNLANYSFDDDRIINVNYDISKGISNDSIISDTISNDNLNNNNVSHESLYNDNASNDSLFSNDSIDNDDGLAIDRSLKGSRMYNESTGDLSFNQIRTPTKRRRAPAHKRSASIESIASITLSNVFRSNSISSLSYQKLIEDKLNSIRKIIISLINSVISLKKLNKKEGLFLFNIIQKAKETEESLNLLEVVSFVIDSKLHISSFDIKGQWIMLFLHRNETFRIRWLNLFSKMYPDPPADLVQSILFLLIIQTQIILNDSIMSNESLLVESIRICLNINKTFDLTKLTSILVDFSSIKIQYFHFAIAIAIAAPESLNDSFTAALMELTTFDDFSNQVATSSTNLTLFLLIYWTLRRSQGEKDDYQFQSPSNSIDSLNQGKNKNDYNKFSFPLKVDSVDSNAVTILARICSFSPSLARTAVGIIDSISTITKANLSQLRSQFLNSLFPIASTPEFIQIIGESIFFHYKIFNLPSLSPLFETYDIPTTSKKRFDAQVPDLITLVNVYIGDIDRSPISYYSLEIDKNGCWADESLAKSLICVATALKNDKLKPILSILIYTFCRRQSQSEIASLIPLVRELITEKDNYSYLIIDSVFRERISSFLDLTSNSSSSFNDSIPDTSTKKRRKTEMVPTMSDEDEYQPLNRRRYSDSFNQFFKHGHDQKMKDENYPLEDDGEEINIDNLNMNSPQPSNNTRVKINFNSYKKSQTKSSNQISLKKANEIDLPKMKNFTMISPFDDDLPESVQGLLKTDPKFIRICYITLTQFCENAPKTLTEVHKSLIEIFSSIQSVFSASTCNKVAIHQPEKYLSKRAWELLWHQMFTGNQVHFKRSSYTDYLSRPLLLRRNFGFDRKLSEIRNAKKTDTTVENCIDSNEPLFEAQCERIKVDKTISGTFYILYTGIHRFNKESIINNSNNQIEKKILRFISDRGKLIVIPVDSVVRILPMFVLQKKTAVEILTEQQRSFLFNFKSVSHVKNFMSQMPSTLQFPTDKFLSILTDSWCKRTISNYEYLTWLNLLSGRTFNTAYAYPVFPWILCDYESSTINLDDPKVYRDLSKPIGALNPVRLQKLKKLRNDNIEEDNNFLYRSTYSCAFHVFHYLVRLEPFTSLHIIMQDGKFDVAHRLFSSILNSYERITSTFFNFRELIPEFFFNSDFLVNLDKFTLGGGIDNVSLPLWAKSPIEFVYKNRRALESETVSAHINEWIDLIWGYKQTGQAAEEADNVFDPHLYPNVWQRYKMNDSMSNDGSLEIGSRAMKNAGILFKPTHRNSFVGTTMTSLSIPSTIENSTNSVSSLASSQSSSLEKDDNHQVSSSSLYKNPTVDPGSVSQSVLNATSRQQIEQLLAHVGQIPQQLFDSPHPTRQPLSSSSSSLLFLLASNSSGSTSGQNQVQQSSSSSLIFTPNQGAMPIPVTKLKSNPKLPSPSSLKSSQKVPSPSSLKTSPSQQKMQKQQHYFPTESILDLASALQLNEEIENRAKNNNDKQKIKMNNNNNLYLDFSSVVVPAADNLPICSSSEKHLTFRLDGRVFNSLVPLTKEKVLYLDHFVNIGPFSFAAVCTSTNEIVRIERESSESAASNLAIPSTLISLQASVAAPVTVNDSDSLIVIRKKSAFHVSAITCICKVGAAIFTGDSDGIVANEETEALLTAHKKSIVCMDGCEALRIIVSVSSDNLVVISSADDLCFIRSFKIDKLTGKVEKVVICKGFGIINFLVKFDGLETSKILAYSVNGEFIGVTSLNLNIIQIVPITCCSNDLDLLAFADDKNRVYVINAFELDEIMLIKEVESQITSLNFFAPINQQQQLVIGTEMGILHFCYFNL</sequence>
<dbReference type="Gene3D" id="2.30.29.30">
    <property type="entry name" value="Pleckstrin-homology domain (PH domain)/Phosphotyrosine-binding domain (PTB)"/>
    <property type="match status" value="1"/>
</dbReference>
<feature type="region of interest" description="Disordered" evidence="1">
    <location>
        <begin position="1956"/>
        <end position="1989"/>
    </location>
</feature>
<dbReference type="EMBL" id="JAPFFF010000015">
    <property type="protein sequence ID" value="KAK8866806.1"/>
    <property type="molecule type" value="Genomic_DNA"/>
</dbReference>
<dbReference type="CDD" id="cd06071">
    <property type="entry name" value="Beach"/>
    <property type="match status" value="1"/>
</dbReference>
<dbReference type="InterPro" id="IPR036322">
    <property type="entry name" value="WD40_repeat_dom_sf"/>
</dbReference>
<dbReference type="PROSITE" id="PS51783">
    <property type="entry name" value="PH_BEACH"/>
    <property type="match status" value="1"/>
</dbReference>
<feature type="compositionally biased region" description="Polar residues" evidence="1">
    <location>
        <begin position="2784"/>
        <end position="2796"/>
    </location>
</feature>
<feature type="compositionally biased region" description="Low complexity" evidence="1">
    <location>
        <begin position="2636"/>
        <end position="2646"/>
    </location>
</feature>
<evidence type="ECO:0008006" key="6">
    <source>
        <dbReference type="Google" id="ProtNLM"/>
    </source>
</evidence>
<dbReference type="Proteomes" id="UP001470230">
    <property type="component" value="Unassembled WGS sequence"/>
</dbReference>
<feature type="compositionally biased region" description="Low complexity" evidence="1">
    <location>
        <begin position="2757"/>
        <end position="2783"/>
    </location>
</feature>
<dbReference type="PANTHER" id="PTHR13743:SF112">
    <property type="entry name" value="BEACH DOMAIN-CONTAINING PROTEIN"/>
    <property type="match status" value="1"/>
</dbReference>
<feature type="compositionally biased region" description="Low complexity" evidence="1">
    <location>
        <begin position="1302"/>
        <end position="1344"/>
    </location>
</feature>
<proteinExistence type="predicted"/>
<dbReference type="InterPro" id="IPR036372">
    <property type="entry name" value="BEACH_dom_sf"/>
</dbReference>
<dbReference type="PROSITE" id="PS50197">
    <property type="entry name" value="BEACH"/>
    <property type="match status" value="1"/>
</dbReference>
<dbReference type="Pfam" id="PF15787">
    <property type="entry name" value="DUF4704"/>
    <property type="match status" value="1"/>
</dbReference>
<evidence type="ECO:0000259" key="2">
    <source>
        <dbReference type="PROSITE" id="PS50197"/>
    </source>
</evidence>
<evidence type="ECO:0000259" key="3">
    <source>
        <dbReference type="PROSITE" id="PS51783"/>
    </source>
</evidence>
<feature type="compositionally biased region" description="Low complexity" evidence="1">
    <location>
        <begin position="2727"/>
        <end position="2741"/>
    </location>
</feature>
<accession>A0ABR2IQT4</accession>
<dbReference type="InterPro" id="IPR050865">
    <property type="entry name" value="BEACH_Domain"/>
</dbReference>
<dbReference type="SUPFAM" id="SSF50978">
    <property type="entry name" value="WD40 repeat-like"/>
    <property type="match status" value="1"/>
</dbReference>
<feature type="domain" description="BEACH" evidence="2">
    <location>
        <begin position="2331"/>
        <end position="2614"/>
    </location>
</feature>
<comment type="caution">
    <text evidence="4">The sequence shown here is derived from an EMBL/GenBank/DDBJ whole genome shotgun (WGS) entry which is preliminary data.</text>
</comment>
<dbReference type="SMART" id="SM01026">
    <property type="entry name" value="Beach"/>
    <property type="match status" value="1"/>
</dbReference>
<dbReference type="InterPro" id="IPR023362">
    <property type="entry name" value="PH-BEACH_dom"/>
</dbReference>
<name>A0ABR2IQT4_9EUKA</name>
<dbReference type="Pfam" id="PF02138">
    <property type="entry name" value="Beach"/>
    <property type="match status" value="1"/>
</dbReference>
<dbReference type="SUPFAM" id="SSF50729">
    <property type="entry name" value="PH domain-like"/>
    <property type="match status" value="1"/>
</dbReference>
<feature type="domain" description="BEACH-type PH" evidence="3">
    <location>
        <begin position="2216"/>
        <end position="2328"/>
    </location>
</feature>
<dbReference type="PANTHER" id="PTHR13743">
    <property type="entry name" value="BEIGE/BEACH-RELATED"/>
    <property type="match status" value="1"/>
</dbReference>
<organism evidence="4 5">
    <name type="scientific">Tritrichomonas musculus</name>
    <dbReference type="NCBI Taxonomy" id="1915356"/>
    <lineage>
        <taxon>Eukaryota</taxon>
        <taxon>Metamonada</taxon>
        <taxon>Parabasalia</taxon>
        <taxon>Tritrichomonadida</taxon>
        <taxon>Tritrichomonadidae</taxon>
        <taxon>Tritrichomonas</taxon>
    </lineage>
</organism>
<protein>
    <recommendedName>
        <fullName evidence="6">BEACH domain-containing protein</fullName>
    </recommendedName>
</protein>
<evidence type="ECO:0000313" key="5">
    <source>
        <dbReference type="Proteomes" id="UP001470230"/>
    </source>
</evidence>
<dbReference type="Gene3D" id="1.10.1540.10">
    <property type="entry name" value="BEACH domain"/>
    <property type="match status" value="1"/>
</dbReference>
<evidence type="ECO:0000256" key="1">
    <source>
        <dbReference type="SAM" id="MobiDB-lite"/>
    </source>
</evidence>
<evidence type="ECO:0000313" key="4">
    <source>
        <dbReference type="EMBL" id="KAK8866806.1"/>
    </source>
</evidence>
<feature type="region of interest" description="Disordered" evidence="1">
    <location>
        <begin position="2727"/>
        <end position="2796"/>
    </location>
</feature>
<feature type="region of interest" description="Disordered" evidence="1">
    <location>
        <begin position="2636"/>
        <end position="2673"/>
    </location>
</feature>
<dbReference type="InterPro" id="IPR011993">
    <property type="entry name" value="PH-like_dom_sf"/>
</dbReference>
<reference evidence="4 5" key="1">
    <citation type="submission" date="2024-04" db="EMBL/GenBank/DDBJ databases">
        <title>Tritrichomonas musculus Genome.</title>
        <authorList>
            <person name="Alves-Ferreira E."/>
            <person name="Grigg M."/>
            <person name="Lorenzi H."/>
            <person name="Galac M."/>
        </authorList>
    </citation>
    <scope>NUCLEOTIDE SEQUENCE [LARGE SCALE GENOMIC DNA]</scope>
    <source>
        <strain evidence="4 5">EAF2021</strain>
    </source>
</reference>
<dbReference type="InterPro" id="IPR000409">
    <property type="entry name" value="BEACH_dom"/>
</dbReference>
<feature type="compositionally biased region" description="Low complexity" evidence="1">
    <location>
        <begin position="1956"/>
        <end position="1966"/>
    </location>
</feature>